<evidence type="ECO:0000256" key="1">
    <source>
        <dbReference type="SAM" id="MobiDB-lite"/>
    </source>
</evidence>
<accession>A0AAW2I0B3</accession>
<organism evidence="2">
    <name type="scientific">Menopon gallinae</name>
    <name type="common">poultry shaft louse</name>
    <dbReference type="NCBI Taxonomy" id="328185"/>
    <lineage>
        <taxon>Eukaryota</taxon>
        <taxon>Metazoa</taxon>
        <taxon>Ecdysozoa</taxon>
        <taxon>Arthropoda</taxon>
        <taxon>Hexapoda</taxon>
        <taxon>Insecta</taxon>
        <taxon>Pterygota</taxon>
        <taxon>Neoptera</taxon>
        <taxon>Paraneoptera</taxon>
        <taxon>Psocodea</taxon>
        <taxon>Troctomorpha</taxon>
        <taxon>Phthiraptera</taxon>
        <taxon>Amblycera</taxon>
        <taxon>Menoponidae</taxon>
        <taxon>Menopon</taxon>
    </lineage>
</organism>
<gene>
    <name evidence="2" type="ORF">PYX00_003153</name>
</gene>
<feature type="region of interest" description="Disordered" evidence="1">
    <location>
        <begin position="311"/>
        <end position="340"/>
    </location>
</feature>
<reference evidence="2" key="1">
    <citation type="journal article" date="2024" name="Gigascience">
        <title>Chromosome-level genome of the poultry shaft louse Menopon gallinae provides insight into the host-switching and adaptive evolution of parasitic lice.</title>
        <authorList>
            <person name="Xu Y."/>
            <person name="Ma L."/>
            <person name="Liu S."/>
            <person name="Liang Y."/>
            <person name="Liu Q."/>
            <person name="He Z."/>
            <person name="Tian L."/>
            <person name="Duan Y."/>
            <person name="Cai W."/>
            <person name="Li H."/>
            <person name="Song F."/>
        </authorList>
    </citation>
    <scope>NUCLEOTIDE SEQUENCE</scope>
    <source>
        <strain evidence="2">Cailab_2023a</strain>
    </source>
</reference>
<comment type="caution">
    <text evidence="2">The sequence shown here is derived from an EMBL/GenBank/DDBJ whole genome shotgun (WGS) entry which is preliminary data.</text>
</comment>
<proteinExistence type="predicted"/>
<evidence type="ECO:0000313" key="2">
    <source>
        <dbReference type="EMBL" id="KAL0275226.1"/>
    </source>
</evidence>
<sequence length="485" mass="53647">MEKRQVGVLARSGALPQGKRSVEALARNGELPVPSSEKRGNAEEYVLDQLIRELGTAEGLSRMRVQALAEKLQSEEYEDAVGKRSVASLARNSELPQKRVVTHRSGYLIRPLHETEETDLLDPDDFLGKGGVDMLAVNGGFNVADGSLASFAKHGYGDEFGYDEYDDETDAIDKRHVGAARNFLFGGSSKRNLASLKNFLSSAGKRTVVNFGKRNVGAARNFLLSDKRNVGAFKNFLSTEKRNLGAARNFLLDEGKRNLGAARDFLYGKRNLASFARDGGFSSLRYPSMKDYDWDDVFDFDDFHEEEDKRNLGASRNFGKRSAPEKATSETPEKGKARTKRDAYLDAQTDEYPMPVLQASGELDYGDVEPLSNDLQKRFLGSVASWPMEQPYLGVTKRHIGALARLGWLPSFRTTRYSRSGRAINNRSMSPLRPNPSIGSCPSENANAIWSAPPSVETKVAVGPRGIFRRVGRSVSSLPAAERRY</sequence>
<dbReference type="EMBL" id="JARGDH010000002">
    <property type="protein sequence ID" value="KAL0275226.1"/>
    <property type="molecule type" value="Genomic_DNA"/>
</dbReference>
<name>A0AAW2I0B3_9NEOP</name>
<dbReference type="AlphaFoldDB" id="A0AAW2I0B3"/>
<protein>
    <submittedName>
        <fullName evidence="2">Uncharacterized protein</fullName>
    </submittedName>
</protein>
<feature type="compositionally biased region" description="Basic and acidic residues" evidence="1">
    <location>
        <begin position="322"/>
        <end position="340"/>
    </location>
</feature>